<evidence type="ECO:0000313" key="2">
    <source>
        <dbReference type="EMBL" id="RPB00480.1"/>
    </source>
</evidence>
<dbReference type="PANTHER" id="PTHR45786">
    <property type="entry name" value="DNA BINDING PROTEIN-LIKE"/>
    <property type="match status" value="1"/>
</dbReference>
<dbReference type="Proteomes" id="UP000276215">
    <property type="component" value="Unassembled WGS sequence"/>
</dbReference>
<dbReference type="EMBL" id="ML120379">
    <property type="protein sequence ID" value="RPB00480.1"/>
    <property type="molecule type" value="Genomic_DNA"/>
</dbReference>
<evidence type="ECO:0000313" key="3">
    <source>
        <dbReference type="Proteomes" id="UP000276215"/>
    </source>
</evidence>
<dbReference type="PANTHER" id="PTHR45786:SF74">
    <property type="entry name" value="ATP-DEPENDENT DNA HELICASE"/>
    <property type="match status" value="1"/>
</dbReference>
<sequence length="652" mass="73232">MQRCGRCRREQPLIAFEYDKYGVLRKTCTQCLERVRQQTEIWPPMAEVGTSERHQGQLVEVAGEGVGQRFCSGCQQLRLLVEFDSGGQQQPPLLCRICLAQVSTQSADNILTEEGTQRAAGVQLEEGEAAAMPPPCLGAGAGDGRGRGSQEAGNQQEMQRCGQCRQNKPQGEFDVDMTGNLRRSCRRCLETRRRSRHQAEGGVDAGRHNQVPVHGRRVGTGGETEVPNGHPWARVDREIDEPVEQQMADADRENEVPAPQPRVNAGHEPLEEEAEEIDSPAAVPIVTRSVQRGSTCTAFVETRAQWTAHHLGRMDVVCSGCHALHWAAERGRASTRHAAGTFEACCKHGNAVVEKMQPLPEPLNSLMSGQDRQSREFRAGLWHWNSQFAFTSISYNMDNRPTAIGEGFQLFQVHGAIYHHQGPLVPPGGQDGLYSQMYLYDPAYAAAARSRRAPDLDLLLISSLTEMLQRTCPFIRLYLLARERFAQISEQEQDFRIILDPQLSLIVEHGADMRRENLPTADEVSMILPEEYGRGGFRDIVLAQRLNGEVPNRGFSFINPNHASYLPLHYVLLFPHGEPGWHWGRTLNAAGNNRQNTRLPQRAFFRFRLHPRTDEPLTILRAQRLLQQFVVDAWAICDQNKLSWLQSNQARL</sequence>
<keyword evidence="3" id="KW-1185">Reference proteome</keyword>
<evidence type="ECO:0000256" key="1">
    <source>
        <dbReference type="SAM" id="MobiDB-lite"/>
    </source>
</evidence>
<dbReference type="STRING" id="1336337.A0A3N4JQ95"/>
<protein>
    <recommendedName>
        <fullName evidence="4">Helitron helicase-like domain-containing protein</fullName>
    </recommendedName>
</protein>
<name>A0A3N4JQ95_9PEZI</name>
<feature type="region of interest" description="Disordered" evidence="1">
    <location>
        <begin position="192"/>
        <end position="230"/>
    </location>
</feature>
<reference evidence="2 3" key="1">
    <citation type="journal article" date="2018" name="Nat. Ecol. Evol.">
        <title>Pezizomycetes genomes reveal the molecular basis of ectomycorrhizal truffle lifestyle.</title>
        <authorList>
            <person name="Murat C."/>
            <person name="Payen T."/>
            <person name="Noel B."/>
            <person name="Kuo A."/>
            <person name="Morin E."/>
            <person name="Chen J."/>
            <person name="Kohler A."/>
            <person name="Krizsan K."/>
            <person name="Balestrini R."/>
            <person name="Da Silva C."/>
            <person name="Montanini B."/>
            <person name="Hainaut M."/>
            <person name="Levati E."/>
            <person name="Barry K.W."/>
            <person name="Belfiori B."/>
            <person name="Cichocki N."/>
            <person name="Clum A."/>
            <person name="Dockter R.B."/>
            <person name="Fauchery L."/>
            <person name="Guy J."/>
            <person name="Iotti M."/>
            <person name="Le Tacon F."/>
            <person name="Lindquist E.A."/>
            <person name="Lipzen A."/>
            <person name="Malagnac F."/>
            <person name="Mello A."/>
            <person name="Molinier V."/>
            <person name="Miyauchi S."/>
            <person name="Poulain J."/>
            <person name="Riccioni C."/>
            <person name="Rubini A."/>
            <person name="Sitrit Y."/>
            <person name="Splivallo R."/>
            <person name="Traeger S."/>
            <person name="Wang M."/>
            <person name="Zifcakova L."/>
            <person name="Wipf D."/>
            <person name="Zambonelli A."/>
            <person name="Paolocci F."/>
            <person name="Nowrousian M."/>
            <person name="Ottonello S."/>
            <person name="Baldrian P."/>
            <person name="Spatafora J.W."/>
            <person name="Henrissat B."/>
            <person name="Nagy L.G."/>
            <person name="Aury J.M."/>
            <person name="Wincker P."/>
            <person name="Grigoriev I.V."/>
            <person name="Bonfante P."/>
            <person name="Martin F.M."/>
        </authorList>
    </citation>
    <scope>NUCLEOTIDE SEQUENCE [LARGE SCALE GENOMIC DNA]</scope>
    <source>
        <strain evidence="2 3">120613-1</strain>
    </source>
</reference>
<organism evidence="2 3">
    <name type="scientific">Choiromyces venosus 120613-1</name>
    <dbReference type="NCBI Taxonomy" id="1336337"/>
    <lineage>
        <taxon>Eukaryota</taxon>
        <taxon>Fungi</taxon>
        <taxon>Dikarya</taxon>
        <taxon>Ascomycota</taxon>
        <taxon>Pezizomycotina</taxon>
        <taxon>Pezizomycetes</taxon>
        <taxon>Pezizales</taxon>
        <taxon>Tuberaceae</taxon>
        <taxon>Choiromyces</taxon>
    </lineage>
</organism>
<accession>A0A3N4JQ95</accession>
<evidence type="ECO:0008006" key="4">
    <source>
        <dbReference type="Google" id="ProtNLM"/>
    </source>
</evidence>
<proteinExistence type="predicted"/>
<dbReference type="OrthoDB" id="3366231at2759"/>
<feature type="region of interest" description="Disordered" evidence="1">
    <location>
        <begin position="141"/>
        <end position="175"/>
    </location>
</feature>
<feature type="compositionally biased region" description="Polar residues" evidence="1">
    <location>
        <begin position="151"/>
        <end position="169"/>
    </location>
</feature>
<dbReference type="AlphaFoldDB" id="A0A3N4JQ95"/>
<gene>
    <name evidence="2" type="ORF">L873DRAFT_769286</name>
</gene>
<feature type="region of interest" description="Disordered" evidence="1">
    <location>
        <begin position="246"/>
        <end position="265"/>
    </location>
</feature>